<name>A0A4R9C304_9FIRM</name>
<dbReference type="InterPro" id="IPR013108">
    <property type="entry name" value="Amidohydro_3"/>
</dbReference>
<dbReference type="EC" id="3.5.2.3" evidence="7"/>
<keyword evidence="3 7" id="KW-0479">Metal-binding</keyword>
<dbReference type="InterPro" id="IPR032466">
    <property type="entry name" value="Metal_Hydrolase"/>
</dbReference>
<comment type="cofactor">
    <cofactor evidence="7">
        <name>Zn(2+)</name>
        <dbReference type="ChEBI" id="CHEBI:29105"/>
    </cofactor>
    <text evidence="7">Binds 2 Zn(2+) ions per subunit.</text>
</comment>
<dbReference type="PROSITE" id="PS00482">
    <property type="entry name" value="DIHYDROOROTASE_1"/>
    <property type="match status" value="1"/>
</dbReference>
<feature type="binding site" evidence="7">
    <location>
        <position position="303"/>
    </location>
    <ligand>
        <name>Zn(2+)</name>
        <dbReference type="ChEBI" id="CHEBI:29105"/>
        <label>1</label>
    </ligand>
</feature>
<keyword evidence="4 7" id="KW-0378">Hydrolase</keyword>
<feature type="domain" description="Dihydroorotase catalytic" evidence="9">
    <location>
        <begin position="49"/>
        <end position="238"/>
    </location>
</feature>
<dbReference type="Gene3D" id="3.20.20.140">
    <property type="entry name" value="Metal-dependent hydrolases"/>
    <property type="match status" value="1"/>
</dbReference>
<feature type="binding site" evidence="7">
    <location>
        <position position="151"/>
    </location>
    <ligand>
        <name>Zn(2+)</name>
        <dbReference type="ChEBI" id="CHEBI:29105"/>
        <label>2</label>
    </ligand>
</feature>
<comment type="caution">
    <text evidence="10">The sequence shown here is derived from an EMBL/GenBank/DDBJ whole genome shotgun (WGS) entry which is preliminary data.</text>
</comment>
<evidence type="ECO:0000256" key="4">
    <source>
        <dbReference type="ARBA" id="ARBA00022801"/>
    </source>
</evidence>
<comment type="pathway">
    <text evidence="7">Pyrimidine metabolism; UMP biosynthesis via de novo pathway; (S)-dihydroorotate from bicarbonate: step 3/3.</text>
</comment>
<keyword evidence="6 7" id="KW-0665">Pyrimidine biosynthesis</keyword>
<feature type="binding site" evidence="7">
    <location>
        <position position="276"/>
    </location>
    <ligand>
        <name>substrate</name>
    </ligand>
</feature>
<dbReference type="RefSeq" id="WP_134710424.1">
    <property type="nucleotide sequence ID" value="NZ_CP119081.1"/>
</dbReference>
<feature type="binding site" evidence="7">
    <location>
        <position position="58"/>
    </location>
    <ligand>
        <name>Zn(2+)</name>
        <dbReference type="ChEBI" id="CHEBI:29105"/>
        <label>1</label>
    </ligand>
</feature>
<evidence type="ECO:0000256" key="1">
    <source>
        <dbReference type="ARBA" id="ARBA00002368"/>
    </source>
</evidence>
<feature type="binding site" evidence="7">
    <location>
        <position position="232"/>
    </location>
    <ligand>
        <name>Zn(2+)</name>
        <dbReference type="ChEBI" id="CHEBI:29105"/>
        <label>2</label>
    </ligand>
</feature>
<dbReference type="SUPFAM" id="SSF51338">
    <property type="entry name" value="Composite domain of metallo-dependent hydrolases"/>
    <property type="match status" value="1"/>
</dbReference>
<evidence type="ECO:0000313" key="10">
    <source>
        <dbReference type="EMBL" id="TFF66143.1"/>
    </source>
</evidence>
<feature type="binding site" evidence="7">
    <location>
        <position position="307"/>
    </location>
    <ligand>
        <name>substrate</name>
    </ligand>
</feature>
<evidence type="ECO:0000259" key="9">
    <source>
        <dbReference type="Pfam" id="PF12890"/>
    </source>
</evidence>
<reference evidence="10 11" key="1">
    <citation type="submission" date="2019-01" db="EMBL/GenBank/DDBJ databases">
        <title>Draft Genome Sequences of Helcococcus ovis Strains Isolated from the Uterus and Vagina of Dairy Cows with Metritis.</title>
        <authorList>
            <person name="Cunha F."/>
            <person name="Jeon S.J."/>
            <person name="Kutzer P."/>
            <person name="Galvao K.N."/>
        </authorList>
    </citation>
    <scope>NUCLEOTIDE SEQUENCE [LARGE SCALE GENOMIC DNA]</scope>
    <source>
        <strain evidence="10 11">KG-37</strain>
    </source>
</reference>
<feature type="binding site" evidence="7">
    <location>
        <begin position="60"/>
        <end position="62"/>
    </location>
    <ligand>
        <name>substrate</name>
    </ligand>
</feature>
<dbReference type="InterPro" id="IPR004722">
    <property type="entry name" value="DHOase"/>
</dbReference>
<dbReference type="PANTHER" id="PTHR43668">
    <property type="entry name" value="ALLANTOINASE"/>
    <property type="match status" value="1"/>
</dbReference>
<comment type="catalytic activity">
    <reaction evidence="7">
        <text>(S)-dihydroorotate + H2O = N-carbamoyl-L-aspartate + H(+)</text>
        <dbReference type="Rhea" id="RHEA:24296"/>
        <dbReference type="ChEBI" id="CHEBI:15377"/>
        <dbReference type="ChEBI" id="CHEBI:15378"/>
        <dbReference type="ChEBI" id="CHEBI:30864"/>
        <dbReference type="ChEBI" id="CHEBI:32814"/>
        <dbReference type="EC" id="3.5.2.3"/>
    </reaction>
</comment>
<evidence type="ECO:0000256" key="6">
    <source>
        <dbReference type="ARBA" id="ARBA00022975"/>
    </source>
</evidence>
<feature type="binding site" evidence="7">
    <location>
        <position position="92"/>
    </location>
    <ligand>
        <name>substrate</name>
    </ligand>
</feature>
<dbReference type="InterPro" id="IPR011059">
    <property type="entry name" value="Metal-dep_hydrolase_composite"/>
</dbReference>
<comment type="similarity">
    <text evidence="2 7">Belongs to the metallo-dependent hydrolases superfamily. DHOase family. Class I DHOase subfamily.</text>
</comment>
<dbReference type="HAMAP" id="MF_00220_B">
    <property type="entry name" value="PyrC_classI_B"/>
    <property type="match status" value="1"/>
</dbReference>
<feature type="active site" evidence="7">
    <location>
        <position position="303"/>
    </location>
</feature>
<dbReference type="SUPFAM" id="SSF51556">
    <property type="entry name" value="Metallo-dependent hydrolases"/>
    <property type="match status" value="1"/>
</dbReference>
<dbReference type="UniPathway" id="UPA00070">
    <property type="reaction ID" value="UER00117"/>
</dbReference>
<accession>A0A4R9C304</accession>
<dbReference type="InterPro" id="IPR002195">
    <property type="entry name" value="Dihydroorotase_CS"/>
</dbReference>
<dbReference type="InterPro" id="IPR050138">
    <property type="entry name" value="DHOase/Allantoinase_Hydrolase"/>
</dbReference>
<evidence type="ECO:0000256" key="5">
    <source>
        <dbReference type="ARBA" id="ARBA00022833"/>
    </source>
</evidence>
<evidence type="ECO:0000256" key="2">
    <source>
        <dbReference type="ARBA" id="ARBA00010286"/>
    </source>
</evidence>
<protein>
    <recommendedName>
        <fullName evidence="7">Dihydroorotase</fullName>
        <shortName evidence="7">DHOase</shortName>
        <ecNumber evidence="7">3.5.2.3</ecNumber>
    </recommendedName>
</protein>
<dbReference type="GO" id="GO:0005737">
    <property type="term" value="C:cytoplasm"/>
    <property type="evidence" value="ECO:0007669"/>
    <property type="project" value="TreeGrafter"/>
</dbReference>
<dbReference type="PANTHER" id="PTHR43668:SF2">
    <property type="entry name" value="ALLANTOINASE"/>
    <property type="match status" value="1"/>
</dbReference>
<feature type="binding site" evidence="7">
    <location>
        <position position="151"/>
    </location>
    <ligand>
        <name>Zn(2+)</name>
        <dbReference type="ChEBI" id="CHEBI:29105"/>
        <label>1</label>
    </ligand>
</feature>
<dbReference type="InterPro" id="IPR024403">
    <property type="entry name" value="DHOase_cat"/>
</dbReference>
<dbReference type="Pfam" id="PF12890">
    <property type="entry name" value="DHOase"/>
    <property type="match status" value="1"/>
</dbReference>
<dbReference type="Proteomes" id="UP000297454">
    <property type="component" value="Unassembled WGS sequence"/>
</dbReference>
<organism evidence="10 11">
    <name type="scientific">Helcococcus ovis</name>
    <dbReference type="NCBI Taxonomy" id="72026"/>
    <lineage>
        <taxon>Bacteria</taxon>
        <taxon>Bacillati</taxon>
        <taxon>Bacillota</taxon>
        <taxon>Tissierellia</taxon>
        <taxon>Tissierellales</taxon>
        <taxon>Peptoniphilaceae</taxon>
        <taxon>Helcococcus</taxon>
    </lineage>
</organism>
<dbReference type="NCBIfam" id="TIGR00857">
    <property type="entry name" value="pyrC_multi"/>
    <property type="match status" value="1"/>
</dbReference>
<dbReference type="GO" id="GO:0006145">
    <property type="term" value="P:purine nucleobase catabolic process"/>
    <property type="evidence" value="ECO:0007669"/>
    <property type="project" value="TreeGrafter"/>
</dbReference>
<evidence type="ECO:0000313" key="11">
    <source>
        <dbReference type="Proteomes" id="UP000297454"/>
    </source>
</evidence>
<sequence length="422" mass="47174">MIIKNAKIVVKGNETRIVDIRIENGKISKILDNIENAGNEKIIDAGNNLTIPGGIDVHVHLREPGYEYKETIKNGTMAAAKGGYTTILPMPNLNPHPDNVKAFEKYLNKIKQDAVVKVIPYSCITISSKGEELVDMEALNKIYGVRYFTDDGVGVDTEKIMKLAMIKAKEINGLIAAHTEDMSYRKLNSCVHDGENAKKNGWVGIPSETEFKQIERDLRLAEETGAKYHICHISAKESVELLRKSKDRGVDVSGEVTIHHLLLTEDDVKDTNAKMNPPLRTKEDRESLINGLLDGTIDFLANDHAPHSEEEKKQTMEKAPFGIVTIETAIPLFYTNFVKKGIITLEQFIEFTSLKPAKRFEIKGKGKIEEGYDADIVILSDDEEVINKEKFLSKGKNTPFDGYICQGFPKITICGGKIVWEK</sequence>
<comment type="function">
    <text evidence="1 7">Catalyzes the reversible cyclization of carbamoyl aspartate to dihydroorotate.</text>
</comment>
<gene>
    <name evidence="7" type="primary">pyrC</name>
    <name evidence="10" type="ORF">EQF91_04365</name>
</gene>
<dbReference type="GO" id="GO:0004038">
    <property type="term" value="F:allantoinase activity"/>
    <property type="evidence" value="ECO:0007669"/>
    <property type="project" value="TreeGrafter"/>
</dbReference>
<dbReference type="Pfam" id="PF07969">
    <property type="entry name" value="Amidohydro_3"/>
    <property type="match status" value="1"/>
</dbReference>
<dbReference type="GO" id="GO:0044205">
    <property type="term" value="P:'de novo' UMP biosynthetic process"/>
    <property type="evidence" value="ECO:0007669"/>
    <property type="project" value="UniProtKB-UniRule"/>
</dbReference>
<dbReference type="OrthoDB" id="9765462at2"/>
<feature type="binding site" evidence="7">
    <location>
        <position position="178"/>
    </location>
    <ligand>
        <name>Zn(2+)</name>
        <dbReference type="ChEBI" id="CHEBI:29105"/>
        <label>2</label>
    </ligand>
</feature>
<proteinExistence type="inferred from homology"/>
<feature type="domain" description="Amidohydrolase 3" evidence="8">
    <location>
        <begin position="343"/>
        <end position="419"/>
    </location>
</feature>
<evidence type="ECO:0000256" key="3">
    <source>
        <dbReference type="ARBA" id="ARBA00022723"/>
    </source>
</evidence>
<evidence type="ECO:0000256" key="7">
    <source>
        <dbReference type="HAMAP-Rule" id="MF_00220"/>
    </source>
</evidence>
<dbReference type="CDD" id="cd01317">
    <property type="entry name" value="DHOase_IIa"/>
    <property type="match status" value="1"/>
</dbReference>
<dbReference type="AlphaFoldDB" id="A0A4R9C304"/>
<evidence type="ECO:0000259" key="8">
    <source>
        <dbReference type="Pfam" id="PF07969"/>
    </source>
</evidence>
<dbReference type="Gene3D" id="2.30.40.10">
    <property type="entry name" value="Urease, subunit C, domain 1"/>
    <property type="match status" value="1"/>
</dbReference>
<keyword evidence="5 7" id="KW-0862">Zinc</keyword>
<dbReference type="GO" id="GO:0008270">
    <property type="term" value="F:zinc ion binding"/>
    <property type="evidence" value="ECO:0007669"/>
    <property type="project" value="UniProtKB-UniRule"/>
</dbReference>
<dbReference type="GeneID" id="97030509"/>
<dbReference type="EMBL" id="SCFR01000012">
    <property type="protein sequence ID" value="TFF66143.1"/>
    <property type="molecule type" value="Genomic_DNA"/>
</dbReference>
<feature type="binding site" evidence="7">
    <location>
        <begin position="321"/>
        <end position="322"/>
    </location>
    <ligand>
        <name>substrate</name>
    </ligand>
</feature>
<keyword evidence="11" id="KW-1185">Reference proteome</keyword>
<feature type="binding site" evidence="7">
    <location>
        <position position="60"/>
    </location>
    <ligand>
        <name>Zn(2+)</name>
        <dbReference type="ChEBI" id="CHEBI:29105"/>
        <label>1</label>
    </ligand>
</feature>
<dbReference type="GO" id="GO:0004151">
    <property type="term" value="F:dihydroorotase activity"/>
    <property type="evidence" value="ECO:0007669"/>
    <property type="project" value="UniProtKB-UniRule"/>
</dbReference>